<proteinExistence type="predicted"/>
<comment type="caution">
    <text evidence="2">The sequence shown here is derived from an EMBL/GenBank/DDBJ whole genome shotgun (WGS) entry which is preliminary data.</text>
</comment>
<accession>A0ABX4N6C5</accession>
<evidence type="ECO:0000313" key="3">
    <source>
        <dbReference type="Proteomes" id="UP000231919"/>
    </source>
</evidence>
<dbReference type="EMBL" id="NPDP01000033">
    <property type="protein sequence ID" value="PJZ28735.1"/>
    <property type="molecule type" value="Genomic_DNA"/>
</dbReference>
<dbReference type="Pfam" id="PF21849">
    <property type="entry name" value="DUF6908"/>
    <property type="match status" value="1"/>
</dbReference>
<feature type="domain" description="DUF6908" evidence="1">
    <location>
        <begin position="2"/>
        <end position="144"/>
    </location>
</feature>
<dbReference type="RefSeq" id="WP_100739058.1">
    <property type="nucleotide sequence ID" value="NZ_NPDO01000018.1"/>
</dbReference>
<dbReference type="InterPro" id="IPR054203">
    <property type="entry name" value="DUF6908"/>
</dbReference>
<organism evidence="2 3">
    <name type="scientific">Leptospira kmetyi</name>
    <dbReference type="NCBI Taxonomy" id="408139"/>
    <lineage>
        <taxon>Bacteria</taxon>
        <taxon>Pseudomonadati</taxon>
        <taxon>Spirochaetota</taxon>
        <taxon>Spirochaetia</taxon>
        <taxon>Leptospirales</taxon>
        <taxon>Leptospiraceae</taxon>
        <taxon>Leptospira</taxon>
    </lineage>
</organism>
<keyword evidence="3" id="KW-1185">Reference proteome</keyword>
<dbReference type="Proteomes" id="UP000231919">
    <property type="component" value="Unassembled WGS sequence"/>
</dbReference>
<evidence type="ECO:0000259" key="1">
    <source>
        <dbReference type="Pfam" id="PF21849"/>
    </source>
</evidence>
<sequence length="155" mass="17994">MKNVLKLIEENGGLDQLKNRALRVKSEGFMDLVIEFIGPGPQGKDAVSVAHYYIQEGDMMRDPEVCFELIEEYGLKKVKGINIVHKELKMVPYLFVQDGHRGRYDEVYLLRDDGSIKAVSYRLQKSIQSFCNSWNRNLKDQKFFDPMFAQIEVIE</sequence>
<name>A0ABX4N6C5_9LEPT</name>
<gene>
    <name evidence="2" type="ORF">CH378_16170</name>
</gene>
<evidence type="ECO:0000313" key="2">
    <source>
        <dbReference type="EMBL" id="PJZ28735.1"/>
    </source>
</evidence>
<reference evidence="2 3" key="1">
    <citation type="submission" date="2017-07" db="EMBL/GenBank/DDBJ databases">
        <title>Leptospira spp. isolated from tropical soils.</title>
        <authorList>
            <person name="Thibeaux R."/>
            <person name="Iraola G."/>
            <person name="Ferres I."/>
            <person name="Bierque E."/>
            <person name="Girault D."/>
            <person name="Soupe-Gilbert M.-E."/>
            <person name="Picardeau M."/>
            <person name="Goarant C."/>
        </authorList>
    </citation>
    <scope>NUCLEOTIDE SEQUENCE [LARGE SCALE GENOMIC DNA]</scope>
    <source>
        <strain evidence="2 3">JW2-C-B1</strain>
    </source>
</reference>
<protein>
    <recommendedName>
        <fullName evidence="1">DUF6908 domain-containing protein</fullName>
    </recommendedName>
</protein>